<evidence type="ECO:0000313" key="3">
    <source>
        <dbReference type="EMBL" id="MTW18364.1"/>
    </source>
</evidence>
<dbReference type="Gene3D" id="1.20.141.10">
    <property type="entry name" value="Chitosanase, subunit A, domain 1"/>
    <property type="match status" value="1"/>
</dbReference>
<name>A0A9X5AUG0_9BRAD</name>
<reference evidence="3 4" key="1">
    <citation type="submission" date="2019-11" db="EMBL/GenBank/DDBJ databases">
        <title>Whole-genome sequence of Rhodoplanes serenus DSM 18633, type strain.</title>
        <authorList>
            <person name="Kyndt J.A."/>
            <person name="Meyer T.E."/>
        </authorList>
    </citation>
    <scope>NUCLEOTIDE SEQUENCE [LARGE SCALE GENOMIC DNA]</scope>
    <source>
        <strain evidence="3 4">DSM 18633</strain>
    </source>
</reference>
<organism evidence="3 4">
    <name type="scientific">Rhodoplanes serenus</name>
    <dbReference type="NCBI Taxonomy" id="200615"/>
    <lineage>
        <taxon>Bacteria</taxon>
        <taxon>Pseudomonadati</taxon>
        <taxon>Pseudomonadota</taxon>
        <taxon>Alphaproteobacteria</taxon>
        <taxon>Hyphomicrobiales</taxon>
        <taxon>Nitrobacteraceae</taxon>
        <taxon>Rhodoplanes</taxon>
    </lineage>
</organism>
<evidence type="ECO:0000256" key="1">
    <source>
        <dbReference type="SAM" id="Phobius"/>
    </source>
</evidence>
<evidence type="ECO:0000313" key="4">
    <source>
        <dbReference type="Proteomes" id="UP000438991"/>
    </source>
</evidence>
<dbReference type="InterPro" id="IPR008565">
    <property type="entry name" value="TtsA-like_GH18_dom"/>
</dbReference>
<comment type="caution">
    <text evidence="3">The sequence shown here is derived from an EMBL/GenBank/DDBJ whole genome shotgun (WGS) entry which is preliminary data.</text>
</comment>
<dbReference type="Pfam" id="PF05838">
    <property type="entry name" value="Glyco_hydro_108"/>
    <property type="match status" value="1"/>
</dbReference>
<dbReference type="RefSeq" id="WP_155480820.1">
    <property type="nucleotide sequence ID" value="NZ_WNKV01000016.1"/>
</dbReference>
<dbReference type="Proteomes" id="UP000438991">
    <property type="component" value="Unassembled WGS sequence"/>
</dbReference>
<keyword evidence="1" id="KW-1133">Transmembrane helix</keyword>
<dbReference type="AlphaFoldDB" id="A0A9X5AUG0"/>
<keyword evidence="1" id="KW-0812">Transmembrane</keyword>
<accession>A0A9X5AUG0</accession>
<evidence type="ECO:0000259" key="2">
    <source>
        <dbReference type="Pfam" id="PF05838"/>
    </source>
</evidence>
<dbReference type="InterPro" id="IPR023346">
    <property type="entry name" value="Lysozyme-like_dom_sf"/>
</dbReference>
<protein>
    <recommendedName>
        <fullName evidence="2">TtsA-like Glycoside hydrolase family 108 domain-containing protein</fullName>
    </recommendedName>
</protein>
<gene>
    <name evidence="3" type="ORF">GJ689_19360</name>
</gene>
<dbReference type="CDD" id="cd13926">
    <property type="entry name" value="N-acetylmuramidase_GH108"/>
    <property type="match status" value="1"/>
</dbReference>
<proteinExistence type="predicted"/>
<dbReference type="EMBL" id="WNKV01000016">
    <property type="protein sequence ID" value="MTW18364.1"/>
    <property type="molecule type" value="Genomic_DNA"/>
</dbReference>
<feature type="transmembrane region" description="Helical" evidence="1">
    <location>
        <begin position="240"/>
        <end position="264"/>
    </location>
</feature>
<dbReference type="SUPFAM" id="SSF53955">
    <property type="entry name" value="Lysozyme-like"/>
    <property type="match status" value="1"/>
</dbReference>
<feature type="domain" description="TtsA-like Glycoside hydrolase family 108" evidence="2">
    <location>
        <begin position="26"/>
        <end position="110"/>
    </location>
</feature>
<sequence length="298" mass="32262">MRRPFGRLFHVWRVPMTQENYPRCLANTLREEGGWTNDPRDPGGPTMRGIIQREYTRWRTKHGLPDRSVRNISEEELQDIYRGNYWVPMVGDAWPKGPDQIVFDIAVNSGTGRAPQIMGAAIGVSTRNPKELAALASRSADTVGIVKRACARRASFYRSLRTFSAFGRGWLSRNARMEAIGVKMALEAQGAADIAGRLAREASGAQRSAKRSGSAAATAGGGTAAGTGSLTQADAASFDWTSWLTLGVVTLCVGALTLTLVWAWRRHGERARAYAAALAGELEADLSALIGTIKEAAQ</sequence>
<keyword evidence="1" id="KW-0472">Membrane</keyword>